<evidence type="ECO:0000259" key="7">
    <source>
        <dbReference type="PROSITE" id="PS50103"/>
    </source>
</evidence>
<dbReference type="InterPro" id="IPR000571">
    <property type="entry name" value="Znf_CCCH"/>
</dbReference>
<keyword evidence="4" id="KW-0863">Zinc-finger</keyword>
<comment type="function">
    <text evidence="2">May be involved in the turnover of nuclear polyadenylated (pA+) RNA.</text>
</comment>
<dbReference type="GO" id="GO:0003723">
    <property type="term" value="F:RNA binding"/>
    <property type="evidence" value="ECO:0007669"/>
    <property type="project" value="UniProtKB-UniRule"/>
</dbReference>
<comment type="caution">
    <text evidence="8">The sequence shown here is derived from an EMBL/GenBank/DDBJ whole genome shotgun (WGS) entry which is preliminary data.</text>
</comment>
<name>A0A0F2LY06_SPOSC</name>
<evidence type="ECO:0000256" key="5">
    <source>
        <dbReference type="SAM" id="MobiDB-lite"/>
    </source>
</evidence>
<evidence type="ECO:0000256" key="2">
    <source>
        <dbReference type="ARBA" id="ARBA00043866"/>
    </source>
</evidence>
<feature type="region of interest" description="Disordered" evidence="5">
    <location>
        <begin position="410"/>
        <end position="439"/>
    </location>
</feature>
<dbReference type="VEuPathDB" id="FungiDB:SPSK_03073"/>
<dbReference type="Gene3D" id="3.30.70.330">
    <property type="match status" value="1"/>
</dbReference>
<dbReference type="EMBL" id="AXCR01000010">
    <property type="protein sequence ID" value="KJR82338.1"/>
    <property type="molecule type" value="Genomic_DNA"/>
</dbReference>
<dbReference type="RefSeq" id="XP_016585014.1">
    <property type="nucleotide sequence ID" value="XM_016729916.1"/>
</dbReference>
<gene>
    <name evidence="8" type="ORF">SPSK_03073</name>
</gene>
<feature type="compositionally biased region" description="Acidic residues" evidence="5">
    <location>
        <begin position="780"/>
        <end position="790"/>
    </location>
</feature>
<feature type="domain" description="RRM" evidence="6">
    <location>
        <begin position="337"/>
        <end position="409"/>
    </location>
</feature>
<dbReference type="InterPro" id="IPR012677">
    <property type="entry name" value="Nucleotide-bd_a/b_plait_sf"/>
</dbReference>
<dbReference type="SUPFAM" id="SSF54928">
    <property type="entry name" value="RNA-binding domain, RBD"/>
    <property type="match status" value="1"/>
</dbReference>
<evidence type="ECO:0000313" key="9">
    <source>
        <dbReference type="Proteomes" id="UP000033710"/>
    </source>
</evidence>
<evidence type="ECO:0000259" key="6">
    <source>
        <dbReference type="PROSITE" id="PS50102"/>
    </source>
</evidence>
<evidence type="ECO:0000256" key="1">
    <source>
        <dbReference type="ARBA" id="ARBA00022884"/>
    </source>
</evidence>
<dbReference type="PROSITE" id="PS50102">
    <property type="entry name" value="RRM"/>
    <property type="match status" value="1"/>
</dbReference>
<protein>
    <submittedName>
        <fullName evidence="8">Uncharacterized protein</fullName>
    </submittedName>
</protein>
<feature type="region of interest" description="Disordered" evidence="5">
    <location>
        <begin position="88"/>
        <end position="175"/>
    </location>
</feature>
<dbReference type="AlphaFoldDB" id="A0A0F2LY06"/>
<dbReference type="PANTHER" id="PTHR14398">
    <property type="entry name" value="RNA RECOGNITION RRM/RNP DOMAIN"/>
    <property type="match status" value="1"/>
</dbReference>
<feature type="compositionally biased region" description="Low complexity" evidence="5">
    <location>
        <begin position="514"/>
        <end position="529"/>
    </location>
</feature>
<sequence>MVLDAKDAPLLKTWLMKRLKALQASSRTDSDVDADILAEYVVALLQHDTSSASAKEMCRSELYDFLKDETGPFVDEVFEALSLKSFLPGARQPSTKPAPRPQPPAPTTQLPRAGAGPGYGAVQPPAGSGSTIPPANGSRKRTYNESSLPAALPGGAGDRAAKQPRRSNGSAGILGGGRGGADVAIQPGFPVPTHSGYIAAPLPQIPPAPGTFNPGAAVFQPDAPMVPAGMSPNGPQPFFYGNGPVPQHLVENLMRMQQQLELALSSYNAFAASGTSGQRAKKQKRARRCHNLEKKGVCNKVNCRFDHTPAGAQMGLAMAQPQPSRSVRDVTVGDRKATIVVERIPDEFFNEKDVRSQFSTFGNIDNVMIDPQYRVATVVFDTPAAAHMAVTSPKTLFDNRFVTVSHFDEEKPQHSSLNQFGYGEEEGEVGEATPELDMDEFRRKQEVAQKEHEEKKRLLEELAEQQQSIDDRLKRNFAQQLELRKKIVANMSAKLKRGGSQQAASEDDDNDGTSGAESPGSSKSKSAAQALQTELIRAQLATLETEAKLLGIDPDTILGEPSPSMSGDDWPSHSYSPWTPPPRGGGYGRGRGSYTPRGRRGGGRGGGRGGYQPGSMSLVYAAYSLDNRPRRVTVSGCDFTDPVKSEALRQHLLGVGDFSAIDTTDDHATITFGDRRTAEAFFHSLSRASGVSASSDSKLIPGIDEPVELSWVAGAVPAHGDHAAGAQTTTDRNGTERNGPFIMEVENELEEGEEREKDEQREEEDRRHRTRLQRQNMDFDVADEGEWDLH</sequence>
<dbReference type="GO" id="GO:0008270">
    <property type="term" value="F:zinc ion binding"/>
    <property type="evidence" value="ECO:0007669"/>
    <property type="project" value="UniProtKB-KW"/>
</dbReference>
<feature type="compositionally biased region" description="Basic and acidic residues" evidence="5">
    <location>
        <begin position="754"/>
        <end position="767"/>
    </location>
</feature>
<dbReference type="Proteomes" id="UP000033710">
    <property type="component" value="Unassembled WGS sequence"/>
</dbReference>
<dbReference type="PANTHER" id="PTHR14398:SF0">
    <property type="entry name" value="ZINC FINGER PROTEIN SWM"/>
    <property type="match status" value="1"/>
</dbReference>
<feature type="region of interest" description="Disordered" evidence="5">
    <location>
        <begin position="494"/>
        <end position="529"/>
    </location>
</feature>
<keyword evidence="1 3" id="KW-0694">RNA-binding</keyword>
<evidence type="ECO:0000313" key="8">
    <source>
        <dbReference type="EMBL" id="KJR82338.1"/>
    </source>
</evidence>
<dbReference type="Pfam" id="PF01480">
    <property type="entry name" value="PWI"/>
    <property type="match status" value="1"/>
</dbReference>
<feature type="domain" description="C3H1-type" evidence="7">
    <location>
        <begin position="283"/>
        <end position="310"/>
    </location>
</feature>
<feature type="region of interest" description="Disordered" evidence="5">
    <location>
        <begin position="553"/>
        <end position="611"/>
    </location>
</feature>
<keyword evidence="4" id="KW-0479">Metal-binding</keyword>
<feature type="compositionally biased region" description="Pro residues" evidence="5">
    <location>
        <begin position="96"/>
        <end position="106"/>
    </location>
</feature>
<reference evidence="8 9" key="1">
    <citation type="journal article" date="2014" name="BMC Genomics">
        <title>Comparative genomics of the major fungal agents of human and animal Sporotrichosis: Sporothrix schenckii and Sporothrix brasiliensis.</title>
        <authorList>
            <person name="Teixeira M.M."/>
            <person name="de Almeida L.G."/>
            <person name="Kubitschek-Barreira P."/>
            <person name="Alves F.L."/>
            <person name="Kioshima E.S."/>
            <person name="Abadio A.K."/>
            <person name="Fernandes L."/>
            <person name="Derengowski L.S."/>
            <person name="Ferreira K.S."/>
            <person name="Souza R.C."/>
            <person name="Ruiz J.C."/>
            <person name="de Andrade N.C."/>
            <person name="Paes H.C."/>
            <person name="Nicola A.M."/>
            <person name="Albuquerque P."/>
            <person name="Gerber A.L."/>
            <person name="Martins V.P."/>
            <person name="Peconick L.D."/>
            <person name="Neto A.V."/>
            <person name="Chaucanez C.B."/>
            <person name="Silva P.A."/>
            <person name="Cunha O.L."/>
            <person name="de Oliveira F.F."/>
            <person name="dos Santos T.C."/>
            <person name="Barros A.L."/>
            <person name="Soares M.A."/>
            <person name="de Oliveira L.M."/>
            <person name="Marini M.M."/>
            <person name="Villalobos-Duno H."/>
            <person name="Cunha M.M."/>
            <person name="de Hoog S."/>
            <person name="da Silveira J.F."/>
            <person name="Henrissat B."/>
            <person name="Nino-Vega G.A."/>
            <person name="Cisalpino P.S."/>
            <person name="Mora-Montes H.M."/>
            <person name="Almeida S.R."/>
            <person name="Stajich J.E."/>
            <person name="Lopes-Bezerra L.M."/>
            <person name="Vasconcelos A.T."/>
            <person name="Felipe M.S."/>
        </authorList>
    </citation>
    <scope>NUCLEOTIDE SEQUENCE [LARGE SCALE GENOMIC DNA]</scope>
    <source>
        <strain evidence="8 9">1099-18</strain>
    </source>
</reference>
<dbReference type="GO" id="GO:0005634">
    <property type="term" value="C:nucleus"/>
    <property type="evidence" value="ECO:0007669"/>
    <property type="project" value="TreeGrafter"/>
</dbReference>
<reference evidence="8 9" key="2">
    <citation type="journal article" date="2015" name="Eukaryot. Cell">
        <title>Asexual propagation of a virulent clone complex in a human and feline outbreak of sporotrichosis.</title>
        <authorList>
            <person name="Teixeira Mde M."/>
            <person name="Rodrigues A.M."/>
            <person name="Tsui C.K."/>
            <person name="de Almeida L.G."/>
            <person name="Van Diepeningen A.D."/>
            <person name="van den Ende B.G."/>
            <person name="Fernandes G.F."/>
            <person name="Kano R."/>
            <person name="Hamelin R.C."/>
            <person name="Lopes-Bezerra L.M."/>
            <person name="Vasconcelos A.T."/>
            <person name="de Hoog S."/>
            <person name="de Camargo Z.P."/>
            <person name="Felipe M.S."/>
        </authorList>
    </citation>
    <scope>NUCLEOTIDE SEQUENCE [LARGE SCALE GENOMIC DNA]</scope>
    <source>
        <strain evidence="8 9">1099-18</strain>
    </source>
</reference>
<dbReference type="KEGG" id="ssck:SPSK_03073"/>
<dbReference type="GeneID" id="27665193"/>
<evidence type="ECO:0000256" key="3">
    <source>
        <dbReference type="PROSITE-ProRule" id="PRU00176"/>
    </source>
</evidence>
<dbReference type="SMART" id="SM00360">
    <property type="entry name" value="RRM"/>
    <property type="match status" value="1"/>
</dbReference>
<organism evidence="8 9">
    <name type="scientific">Sporothrix schenckii 1099-18</name>
    <dbReference type="NCBI Taxonomy" id="1397361"/>
    <lineage>
        <taxon>Eukaryota</taxon>
        <taxon>Fungi</taxon>
        <taxon>Dikarya</taxon>
        <taxon>Ascomycota</taxon>
        <taxon>Pezizomycotina</taxon>
        <taxon>Sordariomycetes</taxon>
        <taxon>Sordariomycetidae</taxon>
        <taxon>Ophiostomatales</taxon>
        <taxon>Ophiostomataceae</taxon>
        <taxon>Sporothrix</taxon>
    </lineage>
</organism>
<dbReference type="InterPro" id="IPR002483">
    <property type="entry name" value="PWI_dom"/>
</dbReference>
<accession>A0A0F2LY06</accession>
<dbReference type="InterPro" id="IPR035979">
    <property type="entry name" value="RBD_domain_sf"/>
</dbReference>
<feature type="zinc finger region" description="C3H1-type" evidence="4">
    <location>
        <begin position="283"/>
        <end position="310"/>
    </location>
</feature>
<dbReference type="InterPro" id="IPR045137">
    <property type="entry name" value="RBM26/27"/>
</dbReference>
<feature type="region of interest" description="Disordered" evidence="5">
    <location>
        <begin position="721"/>
        <end position="790"/>
    </location>
</feature>
<dbReference type="OrthoDB" id="443401at2759"/>
<evidence type="ECO:0000256" key="4">
    <source>
        <dbReference type="PROSITE-ProRule" id="PRU00723"/>
    </source>
</evidence>
<keyword evidence="4" id="KW-0862">Zinc</keyword>
<proteinExistence type="predicted"/>
<dbReference type="InterPro" id="IPR000504">
    <property type="entry name" value="RRM_dom"/>
</dbReference>
<dbReference type="PROSITE" id="PS50103">
    <property type="entry name" value="ZF_C3H1"/>
    <property type="match status" value="1"/>
</dbReference>
<feature type="compositionally biased region" description="Acidic residues" evidence="5">
    <location>
        <begin position="423"/>
        <end position="438"/>
    </location>
</feature>